<dbReference type="GO" id="GO:0008408">
    <property type="term" value="F:3'-5' exonuclease activity"/>
    <property type="evidence" value="ECO:0007669"/>
    <property type="project" value="InterPro"/>
</dbReference>
<feature type="domain" description="HRDC" evidence="7">
    <location>
        <begin position="207"/>
        <end position="287"/>
    </location>
</feature>
<comment type="similarity">
    <text evidence="6">Belongs to the RNase D family.</text>
</comment>
<dbReference type="GO" id="GO:0003676">
    <property type="term" value="F:nucleic acid binding"/>
    <property type="evidence" value="ECO:0007669"/>
    <property type="project" value="InterPro"/>
</dbReference>
<evidence type="ECO:0000313" key="8">
    <source>
        <dbReference type="EMBL" id="QKF06935.1"/>
    </source>
</evidence>
<dbReference type="SUPFAM" id="SSF53098">
    <property type="entry name" value="Ribonuclease H-like"/>
    <property type="match status" value="1"/>
</dbReference>
<dbReference type="PANTHER" id="PTHR47649:SF1">
    <property type="entry name" value="RIBONUCLEASE D"/>
    <property type="match status" value="1"/>
</dbReference>
<dbReference type="HAMAP" id="MF_01899">
    <property type="entry name" value="RNase_D"/>
    <property type="match status" value="1"/>
</dbReference>
<accession>A0A6M8IW85</accession>
<evidence type="ECO:0000256" key="5">
    <source>
        <dbReference type="ARBA" id="ARBA00022839"/>
    </source>
</evidence>
<sequence>MYIETQGELEAFVQRAGQSSILAIDTEFLREKTYYATLCLIQVATDGEVSIIDPLRVDDLTALAPLLGDSSITKVFHAGYQDIELLYRCVGTMPAPVFDTQVAATLLGHTQQVGYASLVGSLCGVRLKKADSFTDWSRRPLTDSQLHYASEDVVYLPKMYELMTRRLREKNRLDWLSPEFEALVDPARFEVDPAERYLKLRHVGSLGAPQLVVAREMAAWREREAQRRNVPRKWVLTDEQVVEACKRELGRIDDLFMVRGVRERISVPQARDLLAQVKKALASPRDTWPTLERPMRGEPNVDVQLDLMMALVRMRAREHEIAVPTLASHDELVAVARGYREGIGVLSGWRGQLIGDELVELAEGRLSLRIAGRSVVVEPVAAGLPAPARPGR</sequence>
<dbReference type="InterPro" id="IPR036397">
    <property type="entry name" value="RNaseH_sf"/>
</dbReference>
<dbReference type="AlphaFoldDB" id="A0A6M8IW85"/>
<name>A0A6M8IW85_9ACTN</name>
<keyword evidence="2 6" id="KW-0819">tRNA processing</keyword>
<comment type="function">
    <text evidence="6">Exonuclease involved in the 3' processing of various precursor tRNAs. Initiates hydrolysis at the 3'-terminus of an RNA molecule and releases 5'-mononucleotides.</text>
</comment>
<organism evidence="8 9">
    <name type="scientific">Berryella wangjianweii</name>
    <dbReference type="NCBI Taxonomy" id="2734634"/>
    <lineage>
        <taxon>Bacteria</taxon>
        <taxon>Bacillati</taxon>
        <taxon>Actinomycetota</taxon>
        <taxon>Coriobacteriia</taxon>
        <taxon>Eggerthellales</taxon>
        <taxon>Eggerthellaceae</taxon>
        <taxon>Berryella</taxon>
    </lineage>
</organism>
<dbReference type="PROSITE" id="PS50967">
    <property type="entry name" value="HRDC"/>
    <property type="match status" value="1"/>
</dbReference>
<comment type="subcellular location">
    <subcellularLocation>
        <location evidence="6">Cytoplasm</location>
    </subcellularLocation>
</comment>
<evidence type="ECO:0000256" key="2">
    <source>
        <dbReference type="ARBA" id="ARBA00022694"/>
    </source>
</evidence>
<dbReference type="SUPFAM" id="SSF47819">
    <property type="entry name" value="HRDC-like"/>
    <property type="match status" value="2"/>
</dbReference>
<dbReference type="InterPro" id="IPR002562">
    <property type="entry name" value="3'-5'_exonuclease_dom"/>
</dbReference>
<dbReference type="NCBIfam" id="TIGR01388">
    <property type="entry name" value="rnd"/>
    <property type="match status" value="1"/>
</dbReference>
<dbReference type="SMART" id="SM00474">
    <property type="entry name" value="35EXOc"/>
    <property type="match status" value="1"/>
</dbReference>
<keyword evidence="4 6" id="KW-0378">Hydrolase</keyword>
<dbReference type="EC" id="3.1.13.5" evidence="6"/>
<dbReference type="GO" id="GO:0000166">
    <property type="term" value="F:nucleotide binding"/>
    <property type="evidence" value="ECO:0007669"/>
    <property type="project" value="InterPro"/>
</dbReference>
<dbReference type="PANTHER" id="PTHR47649">
    <property type="entry name" value="RIBONUCLEASE D"/>
    <property type="match status" value="1"/>
</dbReference>
<dbReference type="EMBL" id="CP053716">
    <property type="protein sequence ID" value="QKF06935.1"/>
    <property type="molecule type" value="Genomic_DNA"/>
</dbReference>
<dbReference type="GO" id="GO:0042780">
    <property type="term" value="P:tRNA 3'-end processing"/>
    <property type="evidence" value="ECO:0007669"/>
    <property type="project" value="UniProtKB-UniRule"/>
</dbReference>
<dbReference type="Gene3D" id="3.30.420.10">
    <property type="entry name" value="Ribonuclease H-like superfamily/Ribonuclease H"/>
    <property type="match status" value="1"/>
</dbReference>
<dbReference type="RefSeq" id="WP_173163641.1">
    <property type="nucleotide sequence ID" value="NZ_CP053716.1"/>
</dbReference>
<evidence type="ECO:0000256" key="4">
    <source>
        <dbReference type="ARBA" id="ARBA00022801"/>
    </source>
</evidence>
<dbReference type="Gene3D" id="1.10.150.80">
    <property type="entry name" value="HRDC domain"/>
    <property type="match status" value="1"/>
</dbReference>
<dbReference type="Pfam" id="PF01612">
    <property type="entry name" value="DNA_pol_A_exo1"/>
    <property type="match status" value="1"/>
</dbReference>
<dbReference type="Proteomes" id="UP000503297">
    <property type="component" value="Chromosome"/>
</dbReference>
<dbReference type="KEGG" id="bwa:HLV38_01440"/>
<keyword evidence="5 6" id="KW-0269">Exonuclease</keyword>
<dbReference type="InterPro" id="IPR002121">
    <property type="entry name" value="HRDC_dom"/>
</dbReference>
<proteinExistence type="inferred from homology"/>
<dbReference type="InterPro" id="IPR012337">
    <property type="entry name" value="RNaseH-like_sf"/>
</dbReference>
<evidence type="ECO:0000256" key="6">
    <source>
        <dbReference type="HAMAP-Rule" id="MF_01899"/>
    </source>
</evidence>
<keyword evidence="9" id="KW-1185">Reference proteome</keyword>
<comment type="cofactor">
    <cofactor evidence="6">
        <name>a divalent metal cation</name>
        <dbReference type="ChEBI" id="CHEBI:60240"/>
    </cofactor>
</comment>
<evidence type="ECO:0000313" key="9">
    <source>
        <dbReference type="Proteomes" id="UP000503297"/>
    </source>
</evidence>
<reference evidence="9" key="1">
    <citation type="submission" date="2020-05" db="EMBL/GenBank/DDBJ databases">
        <title>Novel species in genus Nocardioides.</title>
        <authorList>
            <person name="Zhang G."/>
        </authorList>
    </citation>
    <scope>NUCLEOTIDE SEQUENCE [LARGE SCALE GENOMIC DNA]</scope>
    <source>
        <strain evidence="9">zg-1050</strain>
    </source>
</reference>
<keyword evidence="3 6" id="KW-0540">Nuclease</keyword>
<dbReference type="InterPro" id="IPR006292">
    <property type="entry name" value="RNase_D"/>
</dbReference>
<dbReference type="GO" id="GO:0005737">
    <property type="term" value="C:cytoplasm"/>
    <property type="evidence" value="ECO:0007669"/>
    <property type="project" value="UniProtKB-SubCell"/>
</dbReference>
<dbReference type="InterPro" id="IPR044876">
    <property type="entry name" value="HRDC_dom_sf"/>
</dbReference>
<dbReference type="InterPro" id="IPR010997">
    <property type="entry name" value="HRDC-like_sf"/>
</dbReference>
<evidence type="ECO:0000256" key="1">
    <source>
        <dbReference type="ARBA" id="ARBA00022490"/>
    </source>
</evidence>
<protein>
    <recommendedName>
        <fullName evidence="6">Ribonuclease D</fullName>
        <shortName evidence="6">RNase D</shortName>
        <ecNumber evidence="6">3.1.13.5</ecNumber>
    </recommendedName>
</protein>
<dbReference type="Pfam" id="PF00570">
    <property type="entry name" value="HRDC"/>
    <property type="match status" value="1"/>
</dbReference>
<dbReference type="CDD" id="cd06142">
    <property type="entry name" value="RNaseD_exo"/>
    <property type="match status" value="1"/>
</dbReference>
<evidence type="ECO:0000256" key="3">
    <source>
        <dbReference type="ARBA" id="ARBA00022722"/>
    </source>
</evidence>
<dbReference type="InterPro" id="IPR051086">
    <property type="entry name" value="RNase_D-like"/>
</dbReference>
<keyword evidence="1 6" id="KW-0963">Cytoplasm</keyword>
<dbReference type="GO" id="GO:0033890">
    <property type="term" value="F:ribonuclease D activity"/>
    <property type="evidence" value="ECO:0007669"/>
    <property type="project" value="UniProtKB-UniRule"/>
</dbReference>
<evidence type="ECO:0000259" key="7">
    <source>
        <dbReference type="PROSITE" id="PS50967"/>
    </source>
</evidence>
<comment type="catalytic activity">
    <reaction evidence="6">
        <text>Exonucleolytic cleavage that removes extra residues from the 3'-terminus of tRNA to produce 5'-mononucleotides.</text>
        <dbReference type="EC" id="3.1.13.5"/>
    </reaction>
</comment>
<gene>
    <name evidence="6 8" type="primary">rnd</name>
    <name evidence="8" type="ORF">HLV38_01440</name>
</gene>